<protein>
    <submittedName>
        <fullName evidence="8">Porin family protein</fullName>
    </submittedName>
</protein>
<dbReference type="SUPFAM" id="SSF56925">
    <property type="entry name" value="OMPA-like"/>
    <property type="match status" value="1"/>
</dbReference>
<feature type="signal peptide" evidence="6">
    <location>
        <begin position="1"/>
        <end position="24"/>
    </location>
</feature>
<comment type="caution">
    <text evidence="8">The sequence shown here is derived from an EMBL/GenBank/DDBJ whole genome shotgun (WGS) entry which is preliminary data.</text>
</comment>
<comment type="subcellular location">
    <subcellularLocation>
        <location evidence="1">Cell outer membrane</location>
    </subcellularLocation>
</comment>
<dbReference type="InterPro" id="IPR051692">
    <property type="entry name" value="OMP-like"/>
</dbReference>
<dbReference type="Pfam" id="PF13505">
    <property type="entry name" value="OMP_b-brl"/>
    <property type="match status" value="1"/>
</dbReference>
<evidence type="ECO:0000256" key="1">
    <source>
        <dbReference type="ARBA" id="ARBA00004442"/>
    </source>
</evidence>
<dbReference type="GO" id="GO:0009279">
    <property type="term" value="C:cell outer membrane"/>
    <property type="evidence" value="ECO:0007669"/>
    <property type="project" value="UniProtKB-SubCell"/>
</dbReference>
<comment type="similarity">
    <text evidence="5">Belongs to the Omp25/RopB family.</text>
</comment>
<feature type="domain" description="Outer membrane protein beta-barrel" evidence="7">
    <location>
        <begin position="39"/>
        <end position="215"/>
    </location>
</feature>
<evidence type="ECO:0000259" key="7">
    <source>
        <dbReference type="Pfam" id="PF13505"/>
    </source>
</evidence>
<evidence type="ECO:0000313" key="9">
    <source>
        <dbReference type="Proteomes" id="UP000318801"/>
    </source>
</evidence>
<feature type="chain" id="PRO_5021462484" evidence="6">
    <location>
        <begin position="25"/>
        <end position="215"/>
    </location>
</feature>
<dbReference type="AlphaFoldDB" id="A0A506U9G5"/>
<dbReference type="Proteomes" id="UP000318801">
    <property type="component" value="Unassembled WGS sequence"/>
</dbReference>
<gene>
    <name evidence="8" type="ORF">FJU08_13045</name>
</gene>
<dbReference type="PANTHER" id="PTHR34001">
    <property type="entry name" value="BLL7405 PROTEIN"/>
    <property type="match status" value="1"/>
</dbReference>
<evidence type="ECO:0000313" key="8">
    <source>
        <dbReference type="EMBL" id="TPW29731.1"/>
    </source>
</evidence>
<accession>A0A506U9G5</accession>
<keyword evidence="4" id="KW-0998">Cell outer membrane</keyword>
<dbReference type="RefSeq" id="WP_141149453.1">
    <property type="nucleotide sequence ID" value="NZ_VHLG01000008.1"/>
</dbReference>
<organism evidence="8 9">
    <name type="scientific">Martelella alba</name>
    <dbReference type="NCBI Taxonomy" id="2590451"/>
    <lineage>
        <taxon>Bacteria</taxon>
        <taxon>Pseudomonadati</taxon>
        <taxon>Pseudomonadota</taxon>
        <taxon>Alphaproteobacteria</taxon>
        <taxon>Hyphomicrobiales</taxon>
        <taxon>Aurantimonadaceae</taxon>
        <taxon>Martelella</taxon>
    </lineage>
</organism>
<evidence type="ECO:0000256" key="5">
    <source>
        <dbReference type="ARBA" id="ARBA00038306"/>
    </source>
</evidence>
<dbReference type="InterPro" id="IPR027385">
    <property type="entry name" value="Beta-barrel_OMP"/>
</dbReference>
<keyword evidence="3" id="KW-0472">Membrane</keyword>
<sequence>MRIWTKTLLAAAASTAMGAGVASAADAVVNTQSYEPAPAMTYSAPKTNNWGGAYVGGALNYDWGTFNGGDFNASGFGGTLFGGYNLQDGSVVYGVEGDLSNSSQEQTIGAAHFEQGWNGSMRGRVGYSLDPVLIYGTAGVAATDTKAVDYSSSKSEGAWGYTVGAGAEAMITDNLSARLEYRYTDYGDQTYNLSSGSYKKGFEENTIKAGLAFHF</sequence>
<dbReference type="PANTHER" id="PTHR34001:SF3">
    <property type="entry name" value="BLL7405 PROTEIN"/>
    <property type="match status" value="1"/>
</dbReference>
<proteinExistence type="inferred from homology"/>
<reference evidence="8 9" key="1">
    <citation type="submission" date="2019-06" db="EMBL/GenBank/DDBJ databases">
        <authorList>
            <person name="Li M."/>
        </authorList>
    </citation>
    <scope>NUCLEOTIDE SEQUENCE [LARGE SCALE GENOMIC DNA]</scope>
    <source>
        <strain evidence="8 9">BGMRC2036</strain>
    </source>
</reference>
<keyword evidence="9" id="KW-1185">Reference proteome</keyword>
<evidence type="ECO:0000256" key="6">
    <source>
        <dbReference type="SAM" id="SignalP"/>
    </source>
</evidence>
<evidence type="ECO:0000256" key="4">
    <source>
        <dbReference type="ARBA" id="ARBA00023237"/>
    </source>
</evidence>
<evidence type="ECO:0000256" key="2">
    <source>
        <dbReference type="ARBA" id="ARBA00022729"/>
    </source>
</evidence>
<keyword evidence="2 6" id="KW-0732">Signal</keyword>
<dbReference type="EMBL" id="VHLG01000008">
    <property type="protein sequence ID" value="TPW29731.1"/>
    <property type="molecule type" value="Genomic_DNA"/>
</dbReference>
<dbReference type="InterPro" id="IPR011250">
    <property type="entry name" value="OMP/PagP_B-barrel"/>
</dbReference>
<dbReference type="OrthoDB" id="8455142at2"/>
<dbReference type="Gene3D" id="2.40.160.20">
    <property type="match status" value="1"/>
</dbReference>
<name>A0A506U9G5_9HYPH</name>
<evidence type="ECO:0000256" key="3">
    <source>
        <dbReference type="ARBA" id="ARBA00023136"/>
    </source>
</evidence>